<name>A0A9W8X8T8_9PLEO</name>
<dbReference type="PANTHER" id="PTHR38790">
    <property type="entry name" value="2EXR DOMAIN-CONTAINING PROTEIN-RELATED"/>
    <property type="match status" value="1"/>
</dbReference>
<dbReference type="AlphaFoldDB" id="A0A9W8X8T8"/>
<evidence type="ECO:0000313" key="1">
    <source>
        <dbReference type="EMBL" id="KAJ4343168.1"/>
    </source>
</evidence>
<dbReference type="EMBL" id="JAPEUV010000003">
    <property type="protein sequence ID" value="KAJ4343168.1"/>
    <property type="molecule type" value="Genomic_DNA"/>
</dbReference>
<accession>A0A9W8X8T8</accession>
<keyword evidence="2" id="KW-1185">Reference proteome</keyword>
<dbReference type="PANTHER" id="PTHR38790:SF4">
    <property type="entry name" value="2EXR DOMAIN-CONTAINING PROTEIN"/>
    <property type="match status" value="1"/>
</dbReference>
<organism evidence="1 2">
    <name type="scientific">Didymella glomerata</name>
    <dbReference type="NCBI Taxonomy" id="749621"/>
    <lineage>
        <taxon>Eukaryota</taxon>
        <taxon>Fungi</taxon>
        <taxon>Dikarya</taxon>
        <taxon>Ascomycota</taxon>
        <taxon>Pezizomycotina</taxon>
        <taxon>Dothideomycetes</taxon>
        <taxon>Pleosporomycetidae</taxon>
        <taxon>Pleosporales</taxon>
        <taxon>Pleosporineae</taxon>
        <taxon>Didymellaceae</taxon>
        <taxon>Didymella</taxon>
    </lineage>
</organism>
<gene>
    <name evidence="1" type="ORF">N0V87_000390</name>
</gene>
<protein>
    <submittedName>
        <fullName evidence="1">Uncharacterized protein</fullName>
    </submittedName>
</protein>
<dbReference type="OrthoDB" id="5413827at2759"/>
<dbReference type="Proteomes" id="UP001140562">
    <property type="component" value="Unassembled WGS sequence"/>
</dbReference>
<reference evidence="1" key="1">
    <citation type="submission" date="2022-10" db="EMBL/GenBank/DDBJ databases">
        <title>Tapping the CABI collections for fungal endophytes: first genome assemblies for Collariella, Neodidymelliopsis, Ascochyta clinopodiicola, Didymella pomorum, Didymosphaeria variabile, Neocosmospora piperis and Neocucurbitaria cava.</title>
        <authorList>
            <person name="Hill R."/>
        </authorList>
    </citation>
    <scope>NUCLEOTIDE SEQUENCE</scope>
    <source>
        <strain evidence="1">IMI 360193</strain>
    </source>
</reference>
<proteinExistence type="predicted"/>
<comment type="caution">
    <text evidence="1">The sequence shown here is derived from an EMBL/GenBank/DDBJ whole genome shotgun (WGS) entry which is preliminary data.</text>
</comment>
<sequence>MDQDAITLFNQQQSPLLRLPPELRNKIFAFAVGGHITDVGKGHSIMNVYRTQDGQCKPHKIRLNILSNGSLQRLSPASFNAVCRQLRHETSGMYWALNTFCGSADDLTFFLRHMRSKAQLLCAVKIIPSGYVMCPDRYHPRSSTLNYELASTLQRLRGLGRLEKVVVRLGLSDSREENSVDRVVALSRHALEWVGGKQGLVVEVDRGH</sequence>
<evidence type="ECO:0000313" key="2">
    <source>
        <dbReference type="Proteomes" id="UP001140562"/>
    </source>
</evidence>